<evidence type="ECO:0000313" key="2">
    <source>
        <dbReference type="EMBL" id="QDT16238.1"/>
    </source>
</evidence>
<feature type="transmembrane region" description="Helical" evidence="1">
    <location>
        <begin position="31"/>
        <end position="49"/>
    </location>
</feature>
<dbReference type="EMBL" id="CP036265">
    <property type="protein sequence ID" value="QDT16238.1"/>
    <property type="molecule type" value="Genomic_DNA"/>
</dbReference>
<gene>
    <name evidence="2" type="ORF">CA12_23380</name>
</gene>
<reference evidence="2 3" key="1">
    <citation type="submission" date="2019-02" db="EMBL/GenBank/DDBJ databases">
        <title>Deep-cultivation of Planctomycetes and their phenomic and genomic characterization uncovers novel biology.</title>
        <authorList>
            <person name="Wiegand S."/>
            <person name="Jogler M."/>
            <person name="Boedeker C."/>
            <person name="Pinto D."/>
            <person name="Vollmers J."/>
            <person name="Rivas-Marin E."/>
            <person name="Kohn T."/>
            <person name="Peeters S.H."/>
            <person name="Heuer A."/>
            <person name="Rast P."/>
            <person name="Oberbeckmann S."/>
            <person name="Bunk B."/>
            <person name="Jeske O."/>
            <person name="Meyerdierks A."/>
            <person name="Storesund J.E."/>
            <person name="Kallscheuer N."/>
            <person name="Luecker S."/>
            <person name="Lage O.M."/>
            <person name="Pohl T."/>
            <person name="Merkel B.J."/>
            <person name="Hornburger P."/>
            <person name="Mueller R.-W."/>
            <person name="Bruemmer F."/>
            <person name="Labrenz M."/>
            <person name="Spormann A.M."/>
            <person name="Op den Camp H."/>
            <person name="Overmann J."/>
            <person name="Amann R."/>
            <person name="Jetten M.S.M."/>
            <person name="Mascher T."/>
            <person name="Medema M.H."/>
            <person name="Devos D.P."/>
            <person name="Kaster A.-K."/>
            <person name="Ovreas L."/>
            <person name="Rohde M."/>
            <person name="Galperin M.Y."/>
            <person name="Jogler C."/>
        </authorList>
    </citation>
    <scope>NUCLEOTIDE SEQUENCE [LARGE SCALE GENOMIC DNA]</scope>
    <source>
        <strain evidence="2 3">CA12</strain>
    </source>
</reference>
<protein>
    <submittedName>
        <fullName evidence="2">Uncharacterized protein</fullName>
    </submittedName>
</protein>
<accession>A0A517PA40</accession>
<keyword evidence="1" id="KW-0812">Transmembrane</keyword>
<feature type="transmembrane region" description="Helical" evidence="1">
    <location>
        <begin position="6"/>
        <end position="24"/>
    </location>
</feature>
<sequence>MDIPVVMGLSGWAVMIASWIWLILQIMRGSPPLALVAAFVPLFAMYYVWQNWDIAWRPTVCFAFGFGLNLTAHALR</sequence>
<dbReference type="AlphaFoldDB" id="A0A517PA40"/>
<proteinExistence type="predicted"/>
<dbReference type="KEGG" id="acaf:CA12_23380"/>
<name>A0A517PA40_9PLAN</name>
<keyword evidence="1" id="KW-1133">Transmembrane helix</keyword>
<keyword evidence="3" id="KW-1185">Reference proteome</keyword>
<dbReference type="Proteomes" id="UP000318741">
    <property type="component" value="Chromosome"/>
</dbReference>
<organism evidence="2 3">
    <name type="scientific">Alienimonas californiensis</name>
    <dbReference type="NCBI Taxonomy" id="2527989"/>
    <lineage>
        <taxon>Bacteria</taxon>
        <taxon>Pseudomonadati</taxon>
        <taxon>Planctomycetota</taxon>
        <taxon>Planctomycetia</taxon>
        <taxon>Planctomycetales</taxon>
        <taxon>Planctomycetaceae</taxon>
        <taxon>Alienimonas</taxon>
    </lineage>
</organism>
<evidence type="ECO:0000256" key="1">
    <source>
        <dbReference type="SAM" id="Phobius"/>
    </source>
</evidence>
<keyword evidence="1" id="KW-0472">Membrane</keyword>
<evidence type="ECO:0000313" key="3">
    <source>
        <dbReference type="Proteomes" id="UP000318741"/>
    </source>
</evidence>